<accession>A0AAD9NLL1</accession>
<dbReference type="SMART" id="SM00220">
    <property type="entry name" value="S_TKc"/>
    <property type="match status" value="1"/>
</dbReference>
<dbReference type="InterPro" id="IPR051177">
    <property type="entry name" value="CIK-Related_Protein"/>
</dbReference>
<feature type="compositionally biased region" description="Low complexity" evidence="2">
    <location>
        <begin position="529"/>
        <end position="542"/>
    </location>
</feature>
<dbReference type="Pfam" id="PF07714">
    <property type="entry name" value="PK_Tyr_Ser-Thr"/>
    <property type="match status" value="1"/>
</dbReference>
<dbReference type="GO" id="GO:0004672">
    <property type="term" value="F:protein kinase activity"/>
    <property type="evidence" value="ECO:0007669"/>
    <property type="project" value="InterPro"/>
</dbReference>
<keyword evidence="5" id="KW-1185">Reference proteome</keyword>
<dbReference type="PANTHER" id="PTHR12984">
    <property type="entry name" value="SCY1-RELATED S/T PROTEIN KINASE-LIKE"/>
    <property type="match status" value="1"/>
</dbReference>
<feature type="region of interest" description="Disordered" evidence="2">
    <location>
        <begin position="768"/>
        <end position="791"/>
    </location>
</feature>
<evidence type="ECO:0000313" key="4">
    <source>
        <dbReference type="EMBL" id="KAK2171669.1"/>
    </source>
</evidence>
<evidence type="ECO:0000259" key="3">
    <source>
        <dbReference type="PROSITE" id="PS50011"/>
    </source>
</evidence>
<dbReference type="Gene3D" id="3.30.200.20">
    <property type="entry name" value="Phosphorylase Kinase, domain 1"/>
    <property type="match status" value="1"/>
</dbReference>
<dbReference type="EMBL" id="JAODUO010001041">
    <property type="protein sequence ID" value="KAK2171669.1"/>
    <property type="molecule type" value="Genomic_DNA"/>
</dbReference>
<dbReference type="Proteomes" id="UP001209878">
    <property type="component" value="Unassembled WGS sequence"/>
</dbReference>
<name>A0AAD9NLL1_RIDPI</name>
<proteinExistence type="inferred from homology"/>
<evidence type="ECO:0000256" key="2">
    <source>
        <dbReference type="SAM" id="MobiDB-lite"/>
    </source>
</evidence>
<feature type="region of interest" description="Disordered" evidence="2">
    <location>
        <begin position="523"/>
        <end position="563"/>
    </location>
</feature>
<feature type="domain" description="Protein kinase" evidence="3">
    <location>
        <begin position="1"/>
        <end position="292"/>
    </location>
</feature>
<feature type="compositionally biased region" description="Basic and acidic residues" evidence="2">
    <location>
        <begin position="475"/>
        <end position="486"/>
    </location>
</feature>
<feature type="compositionally biased region" description="Polar residues" evidence="2">
    <location>
        <begin position="462"/>
        <end position="472"/>
    </location>
</feature>
<feature type="compositionally biased region" description="Basic and acidic residues" evidence="2">
    <location>
        <begin position="544"/>
        <end position="553"/>
    </location>
</feature>
<comment type="similarity">
    <text evidence="1">Belongs to the protein kinase superfamily.</text>
</comment>
<organism evidence="4 5">
    <name type="scientific">Ridgeia piscesae</name>
    <name type="common">Tubeworm</name>
    <dbReference type="NCBI Taxonomy" id="27915"/>
    <lineage>
        <taxon>Eukaryota</taxon>
        <taxon>Metazoa</taxon>
        <taxon>Spiralia</taxon>
        <taxon>Lophotrochozoa</taxon>
        <taxon>Annelida</taxon>
        <taxon>Polychaeta</taxon>
        <taxon>Sedentaria</taxon>
        <taxon>Canalipalpata</taxon>
        <taxon>Sabellida</taxon>
        <taxon>Siboglinidae</taxon>
        <taxon>Ridgeia</taxon>
    </lineage>
</organism>
<dbReference type="PANTHER" id="PTHR12984:SF15">
    <property type="entry name" value="PROTEIN-ASSOCIATING WITH THE CARBOXYL-TERMINAL DOMAIN OF EZRIN"/>
    <property type="match status" value="1"/>
</dbReference>
<dbReference type="PROSITE" id="PS50011">
    <property type="entry name" value="PROTEIN_KINASE_DOM"/>
    <property type="match status" value="1"/>
</dbReference>
<protein>
    <recommendedName>
        <fullName evidence="3">Protein kinase domain-containing protein</fullName>
    </recommendedName>
</protein>
<dbReference type="InterPro" id="IPR001245">
    <property type="entry name" value="Ser-Thr/Tyr_kinase_cat_dom"/>
</dbReference>
<dbReference type="SUPFAM" id="SSF56112">
    <property type="entry name" value="Protein kinase-like (PK-like)"/>
    <property type="match status" value="1"/>
</dbReference>
<gene>
    <name evidence="4" type="ORF">NP493_1043g00012</name>
</gene>
<dbReference type="GO" id="GO:0005524">
    <property type="term" value="F:ATP binding"/>
    <property type="evidence" value="ECO:0007669"/>
    <property type="project" value="InterPro"/>
</dbReference>
<evidence type="ECO:0000313" key="5">
    <source>
        <dbReference type="Proteomes" id="UP001209878"/>
    </source>
</evidence>
<evidence type="ECO:0000256" key="1">
    <source>
        <dbReference type="ARBA" id="ARBA00038349"/>
    </source>
</evidence>
<dbReference type="InterPro" id="IPR000719">
    <property type="entry name" value="Prot_kinase_dom"/>
</dbReference>
<comment type="caution">
    <text evidence="4">The sequence shown here is derived from an EMBL/GenBank/DDBJ whole genome shotgun (WGS) entry which is preliminary data.</text>
</comment>
<dbReference type="InterPro" id="IPR011009">
    <property type="entry name" value="Kinase-like_dom_sf"/>
</dbReference>
<dbReference type="AlphaFoldDB" id="A0AAD9NLL1"/>
<sequence length="809" mass="90302">MGNMSSLLDGSYEVEEVFPELTSDGHSSKEGQSPGWSLQLAEDSDGRRVSIFLYPAGTDATNVGYVDNAVKYLKMLRHPGIPKFVDMKRNTKGCMLITEQVTPLESKLKKLTPAEICAGLYNIVEVLAFLHDRGGVCHNDICLSTIFVGSNGRWLLGGLDYMCRFDEATAAYLNKCKSLRNQNSLAPEEKEGKLQMTTKCARARDVYSFGVLAEHLLTYLDDLGDLTKTFELRIQDEFLNRDPCLRPHMSTLLQDRLFKIDYLEIVNFLKNITLKTEDEKKTFFSCAAKKLFHLPPAVVATRLVRPLLSRFVLLDSTATSCLIPHLLTPHKGSRESDEFRDEGLNPILPEELFQRYVIPEVFHVFHVYNVHIRLTLLRHFESYVHLFAVDTLEEFIFPQILVGLKDSCDELAAASLRAAACLVPILGGDLVISAKRSKIFSGVTPNFTREMNHVQEKATDVATETTTSSGTMSDKAGDTAVDKKEEKKRLLDKRREERRLRKEERERKYAEVVAIQDDVKEVKTDNQCTCSDDNSISDSTSTRQDAHVSRDSSDGTITDTDNEDFDQEIEEELKAMDSAVVVRRNENTELGPAVTVDWSDVTASPIKTKHSGGEEKGVLRLKGQCNSPEQVVISKKDGDGDRSDVGDIRRESSLDVEWSDVTNDRWDTNEDWEDVDASAKTRLPTSSFKTIIDKAKHKPRTARVSSSSQHADAILGAEFDVMAIEVQKKTVTAAVDPIEQLFAEMQPKIAVSRGDGILGMLGNTEVDGSIQQSRSDDKQTKQKSSSLFAAKDAPDEVGNCVSIFRQNSG</sequence>
<reference evidence="4" key="1">
    <citation type="journal article" date="2023" name="Mol. Biol. Evol.">
        <title>Third-Generation Sequencing Reveals the Adaptive Role of the Epigenome in Three Deep-Sea Polychaetes.</title>
        <authorList>
            <person name="Perez M."/>
            <person name="Aroh O."/>
            <person name="Sun Y."/>
            <person name="Lan Y."/>
            <person name="Juniper S.K."/>
            <person name="Young C.R."/>
            <person name="Angers B."/>
            <person name="Qian P.Y."/>
        </authorList>
    </citation>
    <scope>NUCLEOTIDE SEQUENCE</scope>
    <source>
        <strain evidence="4">R07B-5</strain>
    </source>
</reference>
<dbReference type="Gene3D" id="1.25.10.10">
    <property type="entry name" value="Leucine-rich Repeat Variant"/>
    <property type="match status" value="1"/>
</dbReference>
<dbReference type="InterPro" id="IPR011989">
    <property type="entry name" value="ARM-like"/>
</dbReference>
<dbReference type="Gene3D" id="1.10.510.10">
    <property type="entry name" value="Transferase(Phosphotransferase) domain 1"/>
    <property type="match status" value="1"/>
</dbReference>
<feature type="region of interest" description="Disordered" evidence="2">
    <location>
        <begin position="456"/>
        <end position="486"/>
    </location>
</feature>